<dbReference type="Gene3D" id="3.40.50.2300">
    <property type="match status" value="1"/>
</dbReference>
<dbReference type="EMBL" id="FOGI01000002">
    <property type="protein sequence ID" value="SER31299.1"/>
    <property type="molecule type" value="Genomic_DNA"/>
</dbReference>
<dbReference type="InterPro" id="IPR001789">
    <property type="entry name" value="Sig_transdc_resp-reg_receiver"/>
</dbReference>
<dbReference type="PANTHER" id="PTHR44591">
    <property type="entry name" value="STRESS RESPONSE REGULATOR PROTEIN 1"/>
    <property type="match status" value="1"/>
</dbReference>
<feature type="modified residue" description="4-aspartylphosphate" evidence="2">
    <location>
        <position position="52"/>
    </location>
</feature>
<reference evidence="5" key="1">
    <citation type="submission" date="2016-10" db="EMBL/GenBank/DDBJ databases">
        <authorList>
            <person name="Varghese N."/>
            <person name="Submissions S."/>
        </authorList>
    </citation>
    <scope>NUCLEOTIDE SEQUENCE [LARGE SCALE GENOMIC DNA]</scope>
    <source>
        <strain evidence="5">DSM 44260</strain>
    </source>
</reference>
<keyword evidence="5" id="KW-1185">Reference proteome</keyword>
<proteinExistence type="predicted"/>
<keyword evidence="1 2" id="KW-0597">Phosphoprotein</keyword>
<name>A0A1H9N6K1_9PSEU</name>
<dbReference type="STRING" id="155974.SAMN04487818_102529"/>
<dbReference type="InterPro" id="IPR050595">
    <property type="entry name" value="Bact_response_regulator"/>
</dbReference>
<accession>A0A1H9N6K1</accession>
<dbReference type="AlphaFoldDB" id="A0A1H9N6K1"/>
<evidence type="ECO:0000259" key="3">
    <source>
        <dbReference type="PROSITE" id="PS50110"/>
    </source>
</evidence>
<dbReference type="SMART" id="SM00448">
    <property type="entry name" value="REC"/>
    <property type="match status" value="1"/>
</dbReference>
<feature type="domain" description="Response regulatory" evidence="3">
    <location>
        <begin position="2"/>
        <end position="119"/>
    </location>
</feature>
<dbReference type="PROSITE" id="PS50110">
    <property type="entry name" value="RESPONSE_REGULATORY"/>
    <property type="match status" value="1"/>
</dbReference>
<protein>
    <submittedName>
        <fullName evidence="4">Response regulator receiver protein</fullName>
    </submittedName>
</protein>
<dbReference type="PANTHER" id="PTHR44591:SF3">
    <property type="entry name" value="RESPONSE REGULATORY DOMAIN-CONTAINING PROTEIN"/>
    <property type="match status" value="1"/>
</dbReference>
<dbReference type="GO" id="GO:0000160">
    <property type="term" value="P:phosphorelay signal transduction system"/>
    <property type="evidence" value="ECO:0007669"/>
    <property type="project" value="InterPro"/>
</dbReference>
<dbReference type="Proteomes" id="UP000199051">
    <property type="component" value="Unassembled WGS sequence"/>
</dbReference>
<evidence type="ECO:0000313" key="5">
    <source>
        <dbReference type="Proteomes" id="UP000199051"/>
    </source>
</evidence>
<gene>
    <name evidence="4" type="ORF">SAMN04487818_102529</name>
</gene>
<evidence type="ECO:0000256" key="1">
    <source>
        <dbReference type="ARBA" id="ARBA00022553"/>
    </source>
</evidence>
<dbReference type="Pfam" id="PF00072">
    <property type="entry name" value="Response_reg"/>
    <property type="match status" value="1"/>
</dbReference>
<dbReference type="InterPro" id="IPR011006">
    <property type="entry name" value="CheY-like_superfamily"/>
</dbReference>
<evidence type="ECO:0000313" key="4">
    <source>
        <dbReference type="EMBL" id="SER31299.1"/>
    </source>
</evidence>
<organism evidence="4 5">
    <name type="scientific">Actinokineospora terrae</name>
    <dbReference type="NCBI Taxonomy" id="155974"/>
    <lineage>
        <taxon>Bacteria</taxon>
        <taxon>Bacillati</taxon>
        <taxon>Actinomycetota</taxon>
        <taxon>Actinomycetes</taxon>
        <taxon>Pseudonocardiales</taxon>
        <taxon>Pseudonocardiaceae</taxon>
        <taxon>Actinokineospora</taxon>
    </lineage>
</organism>
<sequence>MRVLVVDDDQDLVDLMEMCLTTYQGWDVQAVTSGVEALRRCRDEAPDAVLLDVDMPELDGPGVLAALRADPDTCAVPVVFVTGAAEPDLNQRLCALGAAAVLSKPFDPRRIGAEVALILGW</sequence>
<dbReference type="SUPFAM" id="SSF52172">
    <property type="entry name" value="CheY-like"/>
    <property type="match status" value="1"/>
</dbReference>
<evidence type="ECO:0000256" key="2">
    <source>
        <dbReference type="PROSITE-ProRule" id="PRU00169"/>
    </source>
</evidence>